<accession>A0A517QKD0</accession>
<dbReference type="KEGG" id="tpol:Mal48_13400"/>
<dbReference type="RefSeq" id="WP_145197153.1">
    <property type="nucleotide sequence ID" value="NZ_CP036267.1"/>
</dbReference>
<evidence type="ECO:0000313" key="1">
    <source>
        <dbReference type="EMBL" id="QDT32099.1"/>
    </source>
</evidence>
<evidence type="ECO:0000313" key="2">
    <source>
        <dbReference type="Proteomes" id="UP000315724"/>
    </source>
</evidence>
<dbReference type="InterPro" id="IPR023393">
    <property type="entry name" value="START-like_dom_sf"/>
</dbReference>
<gene>
    <name evidence="1" type="ORF">Mal48_13400</name>
</gene>
<name>A0A517QKD0_9PLAN</name>
<protein>
    <recommendedName>
        <fullName evidence="3">Polyketide cyclase / dehydrase and lipid transport</fullName>
    </recommendedName>
</protein>
<proteinExistence type="predicted"/>
<dbReference type="EMBL" id="CP036267">
    <property type="protein sequence ID" value="QDT32099.1"/>
    <property type="molecule type" value="Genomic_DNA"/>
</dbReference>
<dbReference type="CDD" id="cd07812">
    <property type="entry name" value="SRPBCC"/>
    <property type="match status" value="1"/>
</dbReference>
<organism evidence="1 2">
    <name type="scientific">Thalassoglobus polymorphus</name>
    <dbReference type="NCBI Taxonomy" id="2527994"/>
    <lineage>
        <taxon>Bacteria</taxon>
        <taxon>Pseudomonadati</taxon>
        <taxon>Planctomycetota</taxon>
        <taxon>Planctomycetia</taxon>
        <taxon>Planctomycetales</taxon>
        <taxon>Planctomycetaceae</taxon>
        <taxon>Thalassoglobus</taxon>
    </lineage>
</organism>
<evidence type="ECO:0008006" key="3">
    <source>
        <dbReference type="Google" id="ProtNLM"/>
    </source>
</evidence>
<dbReference type="SUPFAM" id="SSF55961">
    <property type="entry name" value="Bet v1-like"/>
    <property type="match status" value="1"/>
</dbReference>
<dbReference type="OrthoDB" id="215177at2"/>
<dbReference type="Gene3D" id="3.30.530.20">
    <property type="match status" value="1"/>
</dbReference>
<dbReference type="AlphaFoldDB" id="A0A517QKD0"/>
<dbReference type="Proteomes" id="UP000315724">
    <property type="component" value="Chromosome"/>
</dbReference>
<reference evidence="1 2" key="1">
    <citation type="submission" date="2019-02" db="EMBL/GenBank/DDBJ databases">
        <title>Deep-cultivation of Planctomycetes and their phenomic and genomic characterization uncovers novel biology.</title>
        <authorList>
            <person name="Wiegand S."/>
            <person name="Jogler M."/>
            <person name="Boedeker C."/>
            <person name="Pinto D."/>
            <person name="Vollmers J."/>
            <person name="Rivas-Marin E."/>
            <person name="Kohn T."/>
            <person name="Peeters S.H."/>
            <person name="Heuer A."/>
            <person name="Rast P."/>
            <person name="Oberbeckmann S."/>
            <person name="Bunk B."/>
            <person name="Jeske O."/>
            <person name="Meyerdierks A."/>
            <person name="Storesund J.E."/>
            <person name="Kallscheuer N."/>
            <person name="Luecker S."/>
            <person name="Lage O.M."/>
            <person name="Pohl T."/>
            <person name="Merkel B.J."/>
            <person name="Hornburger P."/>
            <person name="Mueller R.-W."/>
            <person name="Bruemmer F."/>
            <person name="Labrenz M."/>
            <person name="Spormann A.M."/>
            <person name="Op den Camp H."/>
            <person name="Overmann J."/>
            <person name="Amann R."/>
            <person name="Jetten M.S.M."/>
            <person name="Mascher T."/>
            <person name="Medema M.H."/>
            <person name="Devos D.P."/>
            <person name="Kaster A.-K."/>
            <person name="Ovreas L."/>
            <person name="Rohde M."/>
            <person name="Galperin M.Y."/>
            <person name="Jogler C."/>
        </authorList>
    </citation>
    <scope>NUCLEOTIDE SEQUENCE [LARGE SCALE GENOMIC DNA]</scope>
    <source>
        <strain evidence="1 2">Mal48</strain>
    </source>
</reference>
<sequence length="151" mass="17132">MKTTASVEIDRPIEDVFDLTIHHVAEWSDVVIEDQIIEETPDVVGTTFRSITENQGEQMVFEGVVTQYQYPNLNAIQLVGQLFDIDAAYFFERITSHKTKVTQVSDVRPKGGLKIIFLLFGWLMKTASCKAAEKELNNLKEYCEQQEGAIS</sequence>
<keyword evidence="2" id="KW-1185">Reference proteome</keyword>